<name>A0ABC9WYY9_GRUJA</name>
<proteinExistence type="predicted"/>
<reference evidence="1 2" key="1">
    <citation type="submission" date="2024-06" db="EMBL/GenBank/DDBJ databases">
        <title>The draft genome of Grus japonensis, version 3.</title>
        <authorList>
            <person name="Nabeshima K."/>
            <person name="Suzuki S."/>
            <person name="Onuma M."/>
        </authorList>
    </citation>
    <scope>NUCLEOTIDE SEQUENCE [LARGE SCALE GENOMIC DNA]</scope>
    <source>
        <strain evidence="1 2">451A</strain>
    </source>
</reference>
<dbReference type="AlphaFoldDB" id="A0ABC9WYY9"/>
<keyword evidence="2" id="KW-1185">Reference proteome</keyword>
<gene>
    <name evidence="1" type="ORF">GRJ2_001524700</name>
</gene>
<organism evidence="1 2">
    <name type="scientific">Grus japonensis</name>
    <name type="common">Japanese crane</name>
    <name type="synonym">Red-crowned crane</name>
    <dbReference type="NCBI Taxonomy" id="30415"/>
    <lineage>
        <taxon>Eukaryota</taxon>
        <taxon>Metazoa</taxon>
        <taxon>Chordata</taxon>
        <taxon>Craniata</taxon>
        <taxon>Vertebrata</taxon>
        <taxon>Euteleostomi</taxon>
        <taxon>Archelosauria</taxon>
        <taxon>Archosauria</taxon>
        <taxon>Dinosauria</taxon>
        <taxon>Saurischia</taxon>
        <taxon>Theropoda</taxon>
        <taxon>Coelurosauria</taxon>
        <taxon>Aves</taxon>
        <taxon>Neognathae</taxon>
        <taxon>Neoaves</taxon>
        <taxon>Gruiformes</taxon>
        <taxon>Gruidae</taxon>
        <taxon>Grus</taxon>
    </lineage>
</organism>
<accession>A0ABC9WYY9</accession>
<evidence type="ECO:0000313" key="2">
    <source>
        <dbReference type="Proteomes" id="UP001623348"/>
    </source>
</evidence>
<dbReference type="EMBL" id="BAAFJT010000005">
    <property type="protein sequence ID" value="GAB0190594.1"/>
    <property type="molecule type" value="Genomic_DNA"/>
</dbReference>
<protein>
    <submittedName>
        <fullName evidence="1">Interleukin-18-binding protein</fullName>
    </submittedName>
</protein>
<sequence>MYLLQHGLIYSHRYFEVHLLQCGLIFGPESLERYTCCGTDITTATDALRCTCSVLDLFMATDASGHPAPAWTHSQVTVPSTRVHTGAPACPVLQHGNRSDALAICQPRRITIAVIKMFPGTAEYDDQQYSSTASSESKKQPLTSTRPYYTVRQASPMASTGACQLLAKQQ</sequence>
<evidence type="ECO:0000313" key="1">
    <source>
        <dbReference type="EMBL" id="GAB0190594.1"/>
    </source>
</evidence>
<comment type="caution">
    <text evidence="1">The sequence shown here is derived from an EMBL/GenBank/DDBJ whole genome shotgun (WGS) entry which is preliminary data.</text>
</comment>
<dbReference type="Proteomes" id="UP001623348">
    <property type="component" value="Unassembled WGS sequence"/>
</dbReference>